<evidence type="ECO:0000313" key="1">
    <source>
        <dbReference type="EMBL" id="KZV99627.1"/>
    </source>
</evidence>
<gene>
    <name evidence="1" type="ORF">EXIGLDRAFT_221309</name>
</gene>
<organism evidence="1 2">
    <name type="scientific">Exidia glandulosa HHB12029</name>
    <dbReference type="NCBI Taxonomy" id="1314781"/>
    <lineage>
        <taxon>Eukaryota</taxon>
        <taxon>Fungi</taxon>
        <taxon>Dikarya</taxon>
        <taxon>Basidiomycota</taxon>
        <taxon>Agaricomycotina</taxon>
        <taxon>Agaricomycetes</taxon>
        <taxon>Auriculariales</taxon>
        <taxon>Exidiaceae</taxon>
        <taxon>Exidia</taxon>
    </lineage>
</organism>
<dbReference type="AlphaFoldDB" id="A0A165MQX4"/>
<dbReference type="InParanoid" id="A0A165MQX4"/>
<dbReference type="Proteomes" id="UP000077266">
    <property type="component" value="Unassembled WGS sequence"/>
</dbReference>
<dbReference type="EMBL" id="KV425908">
    <property type="protein sequence ID" value="KZV99627.1"/>
    <property type="molecule type" value="Genomic_DNA"/>
</dbReference>
<name>A0A165MQX4_EXIGL</name>
<sequence length="165" mass="17232">MSSSAASDVLATAWDPQPSVVSSADSALQSVAADCLSGASALSGAYEMSSTQAYNLTIPAQAGETFAGLDISGIALARDATAVPVEQPTFFFDQQMLTGGWTIGASGTCASWTYQARPIASKNYSRPLIVGFNVRGPLAFSFFVQRATVQLLVSSGQTHQRVERA</sequence>
<protein>
    <submittedName>
        <fullName evidence="1">Uncharacterized protein</fullName>
    </submittedName>
</protein>
<accession>A0A165MQX4</accession>
<reference evidence="1 2" key="1">
    <citation type="journal article" date="2016" name="Mol. Biol. Evol.">
        <title>Comparative Genomics of Early-Diverging Mushroom-Forming Fungi Provides Insights into the Origins of Lignocellulose Decay Capabilities.</title>
        <authorList>
            <person name="Nagy L.G."/>
            <person name="Riley R."/>
            <person name="Tritt A."/>
            <person name="Adam C."/>
            <person name="Daum C."/>
            <person name="Floudas D."/>
            <person name="Sun H."/>
            <person name="Yadav J.S."/>
            <person name="Pangilinan J."/>
            <person name="Larsson K.H."/>
            <person name="Matsuura K."/>
            <person name="Barry K."/>
            <person name="Labutti K."/>
            <person name="Kuo R."/>
            <person name="Ohm R.A."/>
            <person name="Bhattacharya S.S."/>
            <person name="Shirouzu T."/>
            <person name="Yoshinaga Y."/>
            <person name="Martin F.M."/>
            <person name="Grigoriev I.V."/>
            <person name="Hibbett D.S."/>
        </authorList>
    </citation>
    <scope>NUCLEOTIDE SEQUENCE [LARGE SCALE GENOMIC DNA]</scope>
    <source>
        <strain evidence="1 2">HHB12029</strain>
    </source>
</reference>
<proteinExistence type="predicted"/>
<keyword evidence="2" id="KW-1185">Reference proteome</keyword>
<evidence type="ECO:0000313" key="2">
    <source>
        <dbReference type="Proteomes" id="UP000077266"/>
    </source>
</evidence>